<gene>
    <name evidence="1" type="ORF">MML48_3g00006700</name>
</gene>
<protein>
    <submittedName>
        <fullName evidence="1">Zinc finger protein</fullName>
    </submittedName>
</protein>
<proteinExistence type="predicted"/>
<sequence length="626" mass="70015">MLEMRGGSCWEMNNSVTAQRGGAPRPFGGYQPNMIAEPHSPATPWQMHQTIKQEPLDEDRNDSGVTSGGSDLQTSPSGSENSQELNTQKFPPTINNTYQNNISTYNSTPIMPRTAASFNNDTINLSSPKRFCTNPQQNSQHARNEDLNTTPIASPTNSYKENCEDRPETVDPLKRLQMSLEKNGLLSALSPKSNDNSIDAESKSEIEFDEFDEQGLRIPKVNSHGKVKTYKCKQCDFIAITKLDFWEHSKVHIKSEKLLTCPRCPFGTEYKHHLEYHIRNHFGSKPFKCNQCAYSCVNKSMLNSHMKSHSNVYQYRCSDCTYATKYCHSLKLHLRKYDHQPAMVLNPDGTPNPLPIIDVYGTRRGPKQKSANAPKSPQPEERQGTGAGAAQVLQNSLTQFMLNPQLPLSFAYPFLGGFPTGIPNPLLFQQNLVQMARNGFVNEAQKEADDPNLITPTSDPNPSDVLDLSKQENGVIGVNGVAAEQQAPNKNRRKGIAVRLDLNKAGGNDEEDDDNDDEESECDEKTETNNNDDNSNEGSDDANTRDSLNECKMETDETPAPEEVTNNNKPNSYSCQYCCISFGDVIMYTMHMGYHGYQEPFTCNMCGERCNDKVSFFLHIARTSHS</sequence>
<comment type="caution">
    <text evidence="1">The sequence shown here is derived from an EMBL/GenBank/DDBJ whole genome shotgun (WGS) entry which is preliminary data.</text>
</comment>
<evidence type="ECO:0000313" key="2">
    <source>
        <dbReference type="Proteomes" id="UP001056778"/>
    </source>
</evidence>
<dbReference type="EMBL" id="CM043017">
    <property type="protein sequence ID" value="KAI4464389.1"/>
    <property type="molecule type" value="Genomic_DNA"/>
</dbReference>
<name>A0ACB9TCE2_HOLOL</name>
<keyword evidence="2" id="KW-1185">Reference proteome</keyword>
<reference evidence="1" key="1">
    <citation type="submission" date="2022-04" db="EMBL/GenBank/DDBJ databases">
        <title>Chromosome-scale genome assembly of Holotrichia oblita Faldermann.</title>
        <authorList>
            <person name="Rongchong L."/>
        </authorList>
    </citation>
    <scope>NUCLEOTIDE SEQUENCE</scope>
    <source>
        <strain evidence="1">81SQS9</strain>
    </source>
</reference>
<dbReference type="Proteomes" id="UP001056778">
    <property type="component" value="Chromosome 3"/>
</dbReference>
<organism evidence="1 2">
    <name type="scientific">Holotrichia oblita</name>
    <name type="common">Chafer beetle</name>
    <dbReference type="NCBI Taxonomy" id="644536"/>
    <lineage>
        <taxon>Eukaryota</taxon>
        <taxon>Metazoa</taxon>
        <taxon>Ecdysozoa</taxon>
        <taxon>Arthropoda</taxon>
        <taxon>Hexapoda</taxon>
        <taxon>Insecta</taxon>
        <taxon>Pterygota</taxon>
        <taxon>Neoptera</taxon>
        <taxon>Endopterygota</taxon>
        <taxon>Coleoptera</taxon>
        <taxon>Polyphaga</taxon>
        <taxon>Scarabaeiformia</taxon>
        <taxon>Scarabaeidae</taxon>
        <taxon>Melolonthinae</taxon>
        <taxon>Holotrichia</taxon>
    </lineage>
</organism>
<evidence type="ECO:0000313" key="1">
    <source>
        <dbReference type="EMBL" id="KAI4464389.1"/>
    </source>
</evidence>
<accession>A0ACB9TCE2</accession>